<dbReference type="AlphaFoldDB" id="A0AAV9IB19"/>
<feature type="transmembrane region" description="Helical" evidence="6">
    <location>
        <begin position="287"/>
        <end position="309"/>
    </location>
</feature>
<dbReference type="InterPro" id="IPR005829">
    <property type="entry name" value="Sugar_transporter_CS"/>
</dbReference>
<feature type="transmembrane region" description="Helical" evidence="6">
    <location>
        <begin position="459"/>
        <end position="479"/>
    </location>
</feature>
<comment type="caution">
    <text evidence="8">The sequence shown here is derived from an EMBL/GenBank/DDBJ whole genome shotgun (WGS) entry which is preliminary data.</text>
</comment>
<feature type="transmembrane region" description="Helical" evidence="6">
    <location>
        <begin position="360"/>
        <end position="378"/>
    </location>
</feature>
<feature type="domain" description="Major facilitator superfamily (MFS) profile" evidence="7">
    <location>
        <begin position="69"/>
        <end position="483"/>
    </location>
</feature>
<feature type="transmembrane region" description="Helical" evidence="6">
    <location>
        <begin position="136"/>
        <end position="158"/>
    </location>
</feature>
<evidence type="ECO:0000256" key="3">
    <source>
        <dbReference type="ARBA" id="ARBA00022692"/>
    </source>
</evidence>
<evidence type="ECO:0000313" key="9">
    <source>
        <dbReference type="Proteomes" id="UP001300502"/>
    </source>
</evidence>
<evidence type="ECO:0000313" key="8">
    <source>
        <dbReference type="EMBL" id="KAK4524600.1"/>
    </source>
</evidence>
<dbReference type="PANTHER" id="PTHR23508">
    <property type="entry name" value="CARBOXYLIC ACID TRANSPORTER PROTEIN HOMOLOG"/>
    <property type="match status" value="1"/>
</dbReference>
<dbReference type="Proteomes" id="UP001300502">
    <property type="component" value="Unassembled WGS sequence"/>
</dbReference>
<dbReference type="InterPro" id="IPR036259">
    <property type="entry name" value="MFS_trans_sf"/>
</dbReference>
<dbReference type="FunFam" id="1.20.1250.20:FF:000140">
    <property type="entry name" value="Putative MFS phospholipid transporter"/>
    <property type="match status" value="1"/>
</dbReference>
<feature type="transmembrane region" description="Helical" evidence="6">
    <location>
        <begin position="164"/>
        <end position="184"/>
    </location>
</feature>
<dbReference type="EMBL" id="JANCYU010000024">
    <property type="protein sequence ID" value="KAK4524600.1"/>
    <property type="molecule type" value="Genomic_DNA"/>
</dbReference>
<evidence type="ECO:0000256" key="1">
    <source>
        <dbReference type="ARBA" id="ARBA00004141"/>
    </source>
</evidence>
<dbReference type="SUPFAM" id="SSF103473">
    <property type="entry name" value="MFS general substrate transporter"/>
    <property type="match status" value="1"/>
</dbReference>
<gene>
    <name evidence="8" type="ORF">GAYE_SCF04G2501</name>
</gene>
<feature type="transmembrane region" description="Helical" evidence="6">
    <location>
        <begin position="110"/>
        <end position="129"/>
    </location>
</feature>
<dbReference type="GO" id="GO:0046943">
    <property type="term" value="F:carboxylic acid transmembrane transporter activity"/>
    <property type="evidence" value="ECO:0007669"/>
    <property type="project" value="TreeGrafter"/>
</dbReference>
<dbReference type="PANTHER" id="PTHR23508:SF10">
    <property type="entry name" value="CARBOXYLIC ACID TRANSPORTER PROTEIN HOMOLOG"/>
    <property type="match status" value="1"/>
</dbReference>
<feature type="transmembrane region" description="Helical" evidence="6">
    <location>
        <begin position="241"/>
        <end position="261"/>
    </location>
</feature>
<keyword evidence="4 6" id="KW-1133">Transmembrane helix</keyword>
<dbReference type="Pfam" id="PF00083">
    <property type="entry name" value="Sugar_tr"/>
    <property type="match status" value="2"/>
</dbReference>
<evidence type="ECO:0000256" key="6">
    <source>
        <dbReference type="SAM" id="Phobius"/>
    </source>
</evidence>
<evidence type="ECO:0000256" key="5">
    <source>
        <dbReference type="ARBA" id="ARBA00023136"/>
    </source>
</evidence>
<evidence type="ECO:0000259" key="7">
    <source>
        <dbReference type="PROSITE" id="PS50850"/>
    </source>
</evidence>
<keyword evidence="2" id="KW-0813">Transport</keyword>
<dbReference type="Gene3D" id="1.20.1250.20">
    <property type="entry name" value="MFS general substrate transporter like domains"/>
    <property type="match status" value="1"/>
</dbReference>
<dbReference type="InterPro" id="IPR005828">
    <property type="entry name" value="MFS_sugar_transport-like"/>
</dbReference>
<evidence type="ECO:0000256" key="4">
    <source>
        <dbReference type="ARBA" id="ARBA00022989"/>
    </source>
</evidence>
<reference evidence="8 9" key="1">
    <citation type="submission" date="2022-07" db="EMBL/GenBank/DDBJ databases">
        <title>Genome-wide signatures of adaptation to extreme environments.</title>
        <authorList>
            <person name="Cho C.H."/>
            <person name="Yoon H.S."/>
        </authorList>
    </citation>
    <scope>NUCLEOTIDE SEQUENCE [LARGE SCALE GENOMIC DNA]</scope>
    <source>
        <strain evidence="8 9">108.79 E11</strain>
    </source>
</reference>
<name>A0AAV9IB19_9RHOD</name>
<organism evidence="8 9">
    <name type="scientific">Galdieria yellowstonensis</name>
    <dbReference type="NCBI Taxonomy" id="3028027"/>
    <lineage>
        <taxon>Eukaryota</taxon>
        <taxon>Rhodophyta</taxon>
        <taxon>Bangiophyceae</taxon>
        <taxon>Galdieriales</taxon>
        <taxon>Galdieriaceae</taxon>
        <taxon>Galdieria</taxon>
    </lineage>
</organism>
<dbReference type="GO" id="GO:0005886">
    <property type="term" value="C:plasma membrane"/>
    <property type="evidence" value="ECO:0007669"/>
    <property type="project" value="TreeGrafter"/>
</dbReference>
<dbReference type="PROSITE" id="PS50850">
    <property type="entry name" value="MFS"/>
    <property type="match status" value="1"/>
</dbReference>
<feature type="transmembrane region" description="Helical" evidence="6">
    <location>
        <begin position="329"/>
        <end position="348"/>
    </location>
</feature>
<feature type="transmembrane region" description="Helical" evidence="6">
    <location>
        <begin position="67"/>
        <end position="98"/>
    </location>
</feature>
<protein>
    <recommendedName>
        <fullName evidence="7">Major facilitator superfamily (MFS) profile domain-containing protein</fullName>
    </recommendedName>
</protein>
<comment type="subcellular location">
    <subcellularLocation>
        <location evidence="1">Membrane</location>
        <topology evidence="1">Multi-pass membrane protein</topology>
    </subcellularLocation>
</comment>
<keyword evidence="5 6" id="KW-0472">Membrane</keyword>
<sequence length="521" mass="56049">MSQQSLLTKPLLAGTVRMTSSAPDVEINAVESTDYRDTKKTLEFPMEFDEEASKVGPSSVKERRSAILNIIFAGIALTSDGYCESVVNLINVFFAALYPVQFTSSMSTRISNALLVGAIIGQLGFGLISDRIGRKVGLLCTTGFVIVGSLLCSAAYGAGGSVEGMLWALVVYRGIVGVGVGGEYPCSSANASEATEETTPRSRGGVFIMVTNFALVIGGVLSIIVQVVLLKIFGTNDLEPVWRISFGLAIVPILSVFYFRIRMLNSKLYRKEAMKKRVPYLLILRKYYRYLIGTCGTWFLYDFVAFSNGVFSATILENVISGNDIMKTAYFQLLLSVLGIPGLVIGAYTIDKIGRKKQQFIGFLGYGIMGILIGGLFGKLRHYTAALVVLYGIFNSFGNFGPGDALGLVSSEIYPTAVRGTCYGISAAFGKAGGAIGTQVFLPIRNAFGGASSTNGNRAVFIVSGGIALLGSILTLLFVPDYSKRYLKAGDEDFHEYLKEHNVYVEQGESVQASASSAMMK</sequence>
<accession>A0AAV9IB19</accession>
<feature type="transmembrane region" description="Helical" evidence="6">
    <location>
        <begin position="205"/>
        <end position="229"/>
    </location>
</feature>
<proteinExistence type="predicted"/>
<keyword evidence="3 6" id="KW-0812">Transmembrane</keyword>
<keyword evidence="9" id="KW-1185">Reference proteome</keyword>
<dbReference type="PROSITE" id="PS00216">
    <property type="entry name" value="SUGAR_TRANSPORT_1"/>
    <property type="match status" value="1"/>
</dbReference>
<evidence type="ECO:0000256" key="2">
    <source>
        <dbReference type="ARBA" id="ARBA00022448"/>
    </source>
</evidence>
<dbReference type="InterPro" id="IPR020846">
    <property type="entry name" value="MFS_dom"/>
</dbReference>